<dbReference type="InterPro" id="IPR029068">
    <property type="entry name" value="Glyas_Bleomycin-R_OHBP_Dase"/>
</dbReference>
<dbReference type="InterPro" id="IPR037523">
    <property type="entry name" value="VOC_core"/>
</dbReference>
<comment type="caution">
    <text evidence="2">The sequence shown here is derived from an EMBL/GenBank/DDBJ whole genome shotgun (WGS) entry which is preliminary data.</text>
</comment>
<dbReference type="RefSeq" id="WP_332080423.1">
    <property type="nucleotide sequence ID" value="NZ_JAZHYN010000006.1"/>
</dbReference>
<evidence type="ECO:0000259" key="1">
    <source>
        <dbReference type="PROSITE" id="PS51819"/>
    </source>
</evidence>
<dbReference type="Proteomes" id="UP001350748">
    <property type="component" value="Unassembled WGS sequence"/>
</dbReference>
<protein>
    <submittedName>
        <fullName evidence="2">VOC family protein</fullName>
    </submittedName>
</protein>
<dbReference type="CDD" id="cd08351">
    <property type="entry name" value="ChaP_like"/>
    <property type="match status" value="1"/>
</dbReference>
<organism evidence="2 3">
    <name type="scientific">Methylocystis borbori</name>
    <dbReference type="NCBI Taxonomy" id="3118750"/>
    <lineage>
        <taxon>Bacteria</taxon>
        <taxon>Pseudomonadati</taxon>
        <taxon>Pseudomonadota</taxon>
        <taxon>Alphaproteobacteria</taxon>
        <taxon>Hyphomicrobiales</taxon>
        <taxon>Methylocystaceae</taxon>
        <taxon>Methylocystis</taxon>
    </lineage>
</organism>
<gene>
    <name evidence="2" type="ORF">V3H18_03090</name>
</gene>
<accession>A0ABU7XEG1</accession>
<reference evidence="2 3" key="1">
    <citation type="submission" date="2024-02" db="EMBL/GenBank/DDBJ databases">
        <authorList>
            <person name="Grouzdev D."/>
        </authorList>
    </citation>
    <scope>NUCLEOTIDE SEQUENCE [LARGE SCALE GENOMIC DNA]</scope>
    <source>
        <strain evidence="2 3">9N</strain>
    </source>
</reference>
<proteinExistence type="predicted"/>
<keyword evidence="3" id="KW-1185">Reference proteome</keyword>
<dbReference type="Gene3D" id="3.10.180.10">
    <property type="entry name" value="2,3-Dihydroxybiphenyl 1,2-Dioxygenase, domain 1"/>
    <property type="match status" value="1"/>
</dbReference>
<sequence>MAIVLNHTIVPARDKEAAARWFAEIFGLHYDGAKGHFAPVKVNDALTLLFDAHAAFEPGHYAFHVSDADFDAIFGRVKEKALAFGSAPGRFDDGRLNDWGGGRGVYFKSPDGHVLELMTVPQ</sequence>
<dbReference type="SUPFAM" id="SSF54593">
    <property type="entry name" value="Glyoxalase/Bleomycin resistance protein/Dihydroxybiphenyl dioxygenase"/>
    <property type="match status" value="1"/>
</dbReference>
<dbReference type="Pfam" id="PF00903">
    <property type="entry name" value="Glyoxalase"/>
    <property type="match status" value="1"/>
</dbReference>
<dbReference type="PROSITE" id="PS51819">
    <property type="entry name" value="VOC"/>
    <property type="match status" value="1"/>
</dbReference>
<evidence type="ECO:0000313" key="2">
    <source>
        <dbReference type="EMBL" id="MEF3365515.1"/>
    </source>
</evidence>
<name>A0ABU7XEG1_9HYPH</name>
<evidence type="ECO:0000313" key="3">
    <source>
        <dbReference type="Proteomes" id="UP001350748"/>
    </source>
</evidence>
<dbReference type="InterPro" id="IPR004360">
    <property type="entry name" value="Glyas_Fos-R_dOase_dom"/>
</dbReference>
<dbReference type="EMBL" id="JAZHYN010000006">
    <property type="protein sequence ID" value="MEF3365515.1"/>
    <property type="molecule type" value="Genomic_DNA"/>
</dbReference>
<feature type="domain" description="VOC" evidence="1">
    <location>
        <begin position="4"/>
        <end position="120"/>
    </location>
</feature>